<protein>
    <submittedName>
        <fullName evidence="1">Uncharacterized protein</fullName>
    </submittedName>
</protein>
<evidence type="ECO:0000313" key="2">
    <source>
        <dbReference type="Proteomes" id="UP000002287"/>
    </source>
</evidence>
<gene>
    <name evidence="1" type="ordered locus">Bcep1808_6829</name>
</gene>
<dbReference type="KEGG" id="bvi:Bcep1808_6829"/>
<dbReference type="EMBL" id="CP000617">
    <property type="protein sequence ID" value="ABO59716.1"/>
    <property type="molecule type" value="Genomic_DNA"/>
</dbReference>
<keyword evidence="1" id="KW-0614">Plasmid</keyword>
<evidence type="ECO:0000313" key="1">
    <source>
        <dbReference type="EMBL" id="ABO59716.1"/>
    </source>
</evidence>
<dbReference type="Proteomes" id="UP000002287">
    <property type="component" value="Plasmid pBVIE01"/>
</dbReference>
<name>A4JTW3_BURVG</name>
<dbReference type="HOGENOM" id="CLU_2384051_0_0_4"/>
<proteinExistence type="predicted"/>
<sequence length="94" mass="9866">MQQEFGVSISATQIGMASMGCINDEGIPICPRFGTTCTGSRAIVCMGKAMQDFPEAQAEVLVAGLSIVSRSAKTIMDIRRVIPKMELAVSVAAA</sequence>
<dbReference type="AlphaFoldDB" id="A4JTW3"/>
<accession>A4JTW3</accession>
<reference evidence="1 2" key="1">
    <citation type="submission" date="2007-03" db="EMBL/GenBank/DDBJ databases">
        <title>Complete sequence of plasmid pBVIE01 of Burkholderia vietnamiensis G4.</title>
        <authorList>
            <consortium name="US DOE Joint Genome Institute"/>
            <person name="Copeland A."/>
            <person name="Lucas S."/>
            <person name="Lapidus A."/>
            <person name="Barry K."/>
            <person name="Detter J.C."/>
            <person name="Glavina del Rio T."/>
            <person name="Hammon N."/>
            <person name="Israni S."/>
            <person name="Dalin E."/>
            <person name="Tice H."/>
            <person name="Pitluck S."/>
            <person name="Chain P."/>
            <person name="Malfatti S."/>
            <person name="Shin M."/>
            <person name="Vergez L."/>
            <person name="Schmutz J."/>
            <person name="Larimer F."/>
            <person name="Land M."/>
            <person name="Hauser L."/>
            <person name="Kyrpides N."/>
            <person name="Tiedje J."/>
            <person name="Richardson P."/>
        </authorList>
    </citation>
    <scope>NUCLEOTIDE SEQUENCE [LARGE SCALE GENOMIC DNA]</scope>
    <source>
        <strain evidence="2">G4 / LMG 22486</strain>
        <plasmid evidence="1 2">pBVIE01</plasmid>
    </source>
</reference>
<geneLocation type="plasmid" evidence="1 2">
    <name>pBVIE01</name>
</geneLocation>
<organism evidence="1 2">
    <name type="scientific">Burkholderia vietnamiensis (strain G4 / LMG 22486)</name>
    <name type="common">Burkholderia cepacia (strain R1808)</name>
    <dbReference type="NCBI Taxonomy" id="269482"/>
    <lineage>
        <taxon>Bacteria</taxon>
        <taxon>Pseudomonadati</taxon>
        <taxon>Pseudomonadota</taxon>
        <taxon>Betaproteobacteria</taxon>
        <taxon>Burkholderiales</taxon>
        <taxon>Burkholderiaceae</taxon>
        <taxon>Burkholderia</taxon>
        <taxon>Burkholderia cepacia complex</taxon>
    </lineage>
</organism>